<dbReference type="CDD" id="cd11393">
    <property type="entry name" value="bHLH_AtbHLH_like"/>
    <property type="match status" value="1"/>
</dbReference>
<sequence>MFGSAPATVAKDLNLPYPPAAASFNYRKEESDLLHRHHQQQQQMSAGLLRYRSAPSSLLGEVCEDFLPVRPSSPETETMFARFLAPDPRDEIRDKPVSAAATGGQRSPRFAPPPPPAAASAAMEHGGAEQLLGQQSAGFSAASQMLYPSQQQLPSHSSVDSSYRVVSSMAMESEQMKTAAGAAVGGGGGNCSNLIRHSSSPAGLFSHLNVENGFAMMRGMTSFRNGNDSMGDGTNRLKGQISFSSRQDSSTGLMSQISEIGSEGMGGSSPEKSNVGAGNGGGRCYIPGFPVATWDDPPLLSDNYSGLKRAREAEGKIVAGLNPSDPQNGEIRNHMSGLNHQISLPRTSSEMAAIEKFLHFQDAVRRTRISERMRKLQELVPNMDKQTNTADMLDFAVVYIKDLQKQVKVLNFWNWFNFVRGPQGRSSIAPISEIPKPTKPLLDVDLHLRTLGSSGGVWGQYLISSSADPPFPVGKGSLNHNK</sequence>
<gene>
    <name evidence="8" type="ORF">COCNU_01G011980</name>
</gene>
<keyword evidence="9" id="KW-1185">Reference proteome</keyword>
<dbReference type="InterPro" id="IPR011598">
    <property type="entry name" value="bHLH_dom"/>
</dbReference>
<comment type="subcellular location">
    <subcellularLocation>
        <location evidence="1">Nucleus</location>
    </subcellularLocation>
</comment>
<dbReference type="GO" id="GO:0000978">
    <property type="term" value="F:RNA polymerase II cis-regulatory region sequence-specific DNA binding"/>
    <property type="evidence" value="ECO:0007669"/>
    <property type="project" value="TreeGrafter"/>
</dbReference>
<comment type="caution">
    <text evidence="8">The sequence shown here is derived from an EMBL/GenBank/DDBJ whole genome shotgun (WGS) entry which is preliminary data.</text>
</comment>
<feature type="compositionally biased region" description="Basic and acidic residues" evidence="6">
    <location>
        <begin position="87"/>
        <end position="96"/>
    </location>
</feature>
<proteinExistence type="inferred from homology"/>
<dbReference type="InterPro" id="IPR045239">
    <property type="entry name" value="bHLH95_bHLH"/>
</dbReference>
<dbReference type="PANTHER" id="PTHR16223:SF125">
    <property type="entry name" value="OS08G0506700 PROTEIN"/>
    <property type="match status" value="1"/>
</dbReference>
<dbReference type="Proteomes" id="UP000797356">
    <property type="component" value="Chromosome 1"/>
</dbReference>
<dbReference type="GO" id="GO:0000981">
    <property type="term" value="F:DNA-binding transcription factor activity, RNA polymerase II-specific"/>
    <property type="evidence" value="ECO:0007669"/>
    <property type="project" value="TreeGrafter"/>
</dbReference>
<evidence type="ECO:0000256" key="1">
    <source>
        <dbReference type="ARBA" id="ARBA00004123"/>
    </source>
</evidence>
<organism evidence="8 9">
    <name type="scientific">Cocos nucifera</name>
    <name type="common">Coconut palm</name>
    <dbReference type="NCBI Taxonomy" id="13894"/>
    <lineage>
        <taxon>Eukaryota</taxon>
        <taxon>Viridiplantae</taxon>
        <taxon>Streptophyta</taxon>
        <taxon>Embryophyta</taxon>
        <taxon>Tracheophyta</taxon>
        <taxon>Spermatophyta</taxon>
        <taxon>Magnoliopsida</taxon>
        <taxon>Liliopsida</taxon>
        <taxon>Arecaceae</taxon>
        <taxon>Arecoideae</taxon>
        <taxon>Cocoseae</taxon>
        <taxon>Attaleinae</taxon>
        <taxon>Cocos</taxon>
    </lineage>
</organism>
<evidence type="ECO:0000259" key="7">
    <source>
        <dbReference type="PROSITE" id="PS50888"/>
    </source>
</evidence>
<dbReference type="InterPro" id="IPR036638">
    <property type="entry name" value="HLH_DNA-bd_sf"/>
</dbReference>
<accession>A0A8K0MV28</accession>
<feature type="domain" description="BHLH" evidence="7">
    <location>
        <begin position="353"/>
        <end position="403"/>
    </location>
</feature>
<evidence type="ECO:0000256" key="6">
    <source>
        <dbReference type="SAM" id="MobiDB-lite"/>
    </source>
</evidence>
<dbReference type="Pfam" id="PF00010">
    <property type="entry name" value="HLH"/>
    <property type="match status" value="1"/>
</dbReference>
<evidence type="ECO:0000313" key="8">
    <source>
        <dbReference type="EMBL" id="KAG1327264.1"/>
    </source>
</evidence>
<reference evidence="8" key="2">
    <citation type="submission" date="2019-07" db="EMBL/GenBank/DDBJ databases">
        <authorList>
            <person name="Yang Y."/>
            <person name="Bocs S."/>
            <person name="Baudouin L."/>
        </authorList>
    </citation>
    <scope>NUCLEOTIDE SEQUENCE</scope>
    <source>
        <tissue evidence="8">Spear leaf of Hainan Tall coconut</tissue>
    </source>
</reference>
<evidence type="ECO:0000313" key="9">
    <source>
        <dbReference type="Proteomes" id="UP000797356"/>
    </source>
</evidence>
<dbReference type="PROSITE" id="PS50888">
    <property type="entry name" value="BHLH"/>
    <property type="match status" value="1"/>
</dbReference>
<keyword evidence="5" id="KW-0539">Nucleus</keyword>
<dbReference type="OrthoDB" id="2019494at2759"/>
<evidence type="ECO:0000256" key="2">
    <source>
        <dbReference type="ARBA" id="ARBA00005510"/>
    </source>
</evidence>
<dbReference type="SUPFAM" id="SSF47459">
    <property type="entry name" value="HLH, helix-loop-helix DNA-binding domain"/>
    <property type="match status" value="1"/>
</dbReference>
<reference evidence="8" key="1">
    <citation type="journal article" date="2017" name="Gigascience">
        <title>The genome draft of coconut (Cocos nucifera).</title>
        <authorList>
            <person name="Xiao Y."/>
            <person name="Xu P."/>
            <person name="Fan H."/>
            <person name="Baudouin L."/>
            <person name="Xia W."/>
            <person name="Bocs S."/>
            <person name="Xu J."/>
            <person name="Li Q."/>
            <person name="Guo A."/>
            <person name="Zhou L."/>
            <person name="Li J."/>
            <person name="Wu Y."/>
            <person name="Ma Z."/>
            <person name="Armero A."/>
            <person name="Issali A.E."/>
            <person name="Liu N."/>
            <person name="Peng M."/>
            <person name="Yang Y."/>
        </authorList>
    </citation>
    <scope>NUCLEOTIDE SEQUENCE</scope>
    <source>
        <tissue evidence="8">Spear leaf of Hainan Tall coconut</tissue>
    </source>
</reference>
<evidence type="ECO:0000256" key="3">
    <source>
        <dbReference type="ARBA" id="ARBA00023015"/>
    </source>
</evidence>
<dbReference type="PANTHER" id="PTHR16223">
    <property type="entry name" value="TRANSCRIPTION FACTOR BHLH83-RELATED"/>
    <property type="match status" value="1"/>
</dbReference>
<dbReference type="InterPro" id="IPR045843">
    <property type="entry name" value="IND-like"/>
</dbReference>
<comment type="similarity">
    <text evidence="2">Belongs to the bHLH protein family.</text>
</comment>
<dbReference type="EMBL" id="CM017872">
    <property type="protein sequence ID" value="KAG1327264.1"/>
    <property type="molecule type" value="Genomic_DNA"/>
</dbReference>
<dbReference type="AlphaFoldDB" id="A0A8K0MV28"/>
<name>A0A8K0MV28_COCNU</name>
<dbReference type="SMART" id="SM00353">
    <property type="entry name" value="HLH"/>
    <property type="match status" value="1"/>
</dbReference>
<dbReference type="Gene3D" id="4.10.280.10">
    <property type="entry name" value="Helix-loop-helix DNA-binding domain"/>
    <property type="match status" value="1"/>
</dbReference>
<evidence type="ECO:0000256" key="5">
    <source>
        <dbReference type="ARBA" id="ARBA00023242"/>
    </source>
</evidence>
<dbReference type="GO" id="GO:0046983">
    <property type="term" value="F:protein dimerization activity"/>
    <property type="evidence" value="ECO:0007669"/>
    <property type="project" value="InterPro"/>
</dbReference>
<evidence type="ECO:0000256" key="4">
    <source>
        <dbReference type="ARBA" id="ARBA00023163"/>
    </source>
</evidence>
<dbReference type="GO" id="GO:0005634">
    <property type="term" value="C:nucleus"/>
    <property type="evidence" value="ECO:0007669"/>
    <property type="project" value="UniProtKB-SubCell"/>
</dbReference>
<protein>
    <submittedName>
        <fullName evidence="8">Transcription factor bHLH130</fullName>
    </submittedName>
</protein>
<feature type="region of interest" description="Disordered" evidence="6">
    <location>
        <begin position="86"/>
        <end position="125"/>
    </location>
</feature>
<keyword evidence="3" id="KW-0805">Transcription regulation</keyword>
<keyword evidence="4" id="KW-0804">Transcription</keyword>